<feature type="domain" description="Ricin B lectin" evidence="1">
    <location>
        <begin position="92"/>
        <end position="224"/>
    </location>
</feature>
<dbReference type="SMART" id="SM00458">
    <property type="entry name" value="RICIN"/>
    <property type="match status" value="1"/>
</dbReference>
<keyword evidence="3" id="KW-1185">Reference proteome</keyword>
<dbReference type="Proteomes" id="UP000256269">
    <property type="component" value="Unassembled WGS sequence"/>
</dbReference>
<name>A0A3E0HF21_9PSEU</name>
<evidence type="ECO:0000259" key="1">
    <source>
        <dbReference type="SMART" id="SM00458"/>
    </source>
</evidence>
<dbReference type="SUPFAM" id="SSF50370">
    <property type="entry name" value="Ricin B-like lectins"/>
    <property type="match status" value="1"/>
</dbReference>
<organism evidence="2 3">
    <name type="scientific">Kutzneria buriramensis</name>
    <dbReference type="NCBI Taxonomy" id="1045776"/>
    <lineage>
        <taxon>Bacteria</taxon>
        <taxon>Bacillati</taxon>
        <taxon>Actinomycetota</taxon>
        <taxon>Actinomycetes</taxon>
        <taxon>Pseudonocardiales</taxon>
        <taxon>Pseudonocardiaceae</taxon>
        <taxon>Kutzneria</taxon>
    </lineage>
</organism>
<dbReference type="AlphaFoldDB" id="A0A3E0HF21"/>
<protein>
    <submittedName>
        <fullName evidence="2">Ricin-type beta-trefoil lectin protein</fullName>
    </submittedName>
</protein>
<dbReference type="OrthoDB" id="5381276at2"/>
<dbReference type="PROSITE" id="PS50231">
    <property type="entry name" value="RICIN_B_LECTIN"/>
    <property type="match status" value="1"/>
</dbReference>
<evidence type="ECO:0000313" key="2">
    <source>
        <dbReference type="EMBL" id="REH43879.1"/>
    </source>
</evidence>
<dbReference type="CDD" id="cd00161">
    <property type="entry name" value="beta-trefoil_Ricin-like"/>
    <property type="match status" value="1"/>
</dbReference>
<keyword evidence="2" id="KW-0430">Lectin</keyword>
<gene>
    <name evidence="2" type="ORF">BCF44_109425</name>
</gene>
<dbReference type="RefSeq" id="WP_116177287.1">
    <property type="nucleotide sequence ID" value="NZ_CP144375.1"/>
</dbReference>
<comment type="caution">
    <text evidence="2">The sequence shown here is derived from an EMBL/GenBank/DDBJ whole genome shotgun (WGS) entry which is preliminary data.</text>
</comment>
<reference evidence="2 3" key="1">
    <citation type="submission" date="2018-08" db="EMBL/GenBank/DDBJ databases">
        <title>Genomic Encyclopedia of Archaeal and Bacterial Type Strains, Phase II (KMG-II): from individual species to whole genera.</title>
        <authorList>
            <person name="Goeker M."/>
        </authorList>
    </citation>
    <scope>NUCLEOTIDE SEQUENCE [LARGE SCALE GENOMIC DNA]</scope>
    <source>
        <strain evidence="2 3">DSM 45791</strain>
    </source>
</reference>
<sequence>MEHGPATASLDITRPNRFTGHNQSEIQALLACHCHTLNVDQKEKIVKRFLAAATMTAIATLSLLATGTANAAQSHIAAPASTVGVAAAPSQEVVVRTFADKCLDVQGGSAADGAQIIQYSCTDRYNQKFQIAPGVSEPSEIRTYADKCLDVQGGSAADGAQIIQYSCTGRYNQKFQIVNVGSGLSEIRTYADKCLDVQGGSAADGARIIQYSCTGKYNQKFQIG</sequence>
<proteinExistence type="predicted"/>
<accession>A0A3E0HF21</accession>
<dbReference type="EMBL" id="QUNO01000009">
    <property type="protein sequence ID" value="REH43879.1"/>
    <property type="molecule type" value="Genomic_DNA"/>
</dbReference>
<evidence type="ECO:0000313" key="3">
    <source>
        <dbReference type="Proteomes" id="UP000256269"/>
    </source>
</evidence>
<dbReference type="GO" id="GO:0030246">
    <property type="term" value="F:carbohydrate binding"/>
    <property type="evidence" value="ECO:0007669"/>
    <property type="project" value="UniProtKB-KW"/>
</dbReference>
<dbReference type="InterPro" id="IPR000772">
    <property type="entry name" value="Ricin_B_lectin"/>
</dbReference>
<dbReference type="InterPro" id="IPR035992">
    <property type="entry name" value="Ricin_B-like_lectins"/>
</dbReference>
<dbReference type="Pfam" id="PF00652">
    <property type="entry name" value="Ricin_B_lectin"/>
    <property type="match status" value="1"/>
</dbReference>
<dbReference type="Gene3D" id="2.80.10.50">
    <property type="match status" value="3"/>
</dbReference>